<accession>A0A6J5R1X1</accession>
<feature type="compositionally biased region" description="Acidic residues" evidence="1">
    <location>
        <begin position="349"/>
        <end position="358"/>
    </location>
</feature>
<feature type="compositionally biased region" description="Basic and acidic residues" evidence="1">
    <location>
        <begin position="1063"/>
        <end position="1086"/>
    </location>
</feature>
<dbReference type="EMBL" id="LR797104">
    <property type="protein sequence ID" value="CAB4187551.1"/>
    <property type="molecule type" value="Genomic_DNA"/>
</dbReference>
<feature type="compositionally biased region" description="Pro residues" evidence="1">
    <location>
        <begin position="417"/>
        <end position="433"/>
    </location>
</feature>
<feature type="compositionally biased region" description="Basic and acidic residues" evidence="1">
    <location>
        <begin position="870"/>
        <end position="885"/>
    </location>
</feature>
<feature type="compositionally biased region" description="Basic and acidic residues" evidence="1">
    <location>
        <begin position="1593"/>
        <end position="1603"/>
    </location>
</feature>
<feature type="compositionally biased region" description="Pro residues" evidence="1">
    <location>
        <begin position="116"/>
        <end position="128"/>
    </location>
</feature>
<feature type="compositionally biased region" description="Low complexity" evidence="1">
    <location>
        <begin position="129"/>
        <end position="145"/>
    </location>
</feature>
<sequence>MRYYSVREAKWITLGAQAKKPGTKGANGKKHGGVAVLIGDDGVILKGPAHMKGKKPDELGGRQKTLGEKPGEKQEPKKYQNLAFGPDGEIAEPDAPKSPPPGTRYADLRAAAAQPAPEPTPAPAPAKPAKPVKVPKVAKVAKPEPVAAPTPEPKPEKGETVRAKIARIKAEKEKRYNDTLKKRGKKEADKQKADDKRQAKAEKDALNPAQAEARKKKQVERISKINAARPESLISLVRKEGGISGGDYDYATDIKEFGLKSALNKRGLKLDDMAKALQNAGHLVVPEGKKAEDVLLAGLQTRANSALHNHTGRYDSEYDDFINNREDADNAPGADSDRTASVISRGEEAGTDQGDDDSLAQILGFEPSRSDADEPEPSDYGHPDDYEPSDYEPEEGDLGDGGEITGADTSFDFGAPEPEPAKAPAPSPEPTPTPAAAKPQARPEPEPEPESASFSPDDILHLTGPSGEKTSVNYRGMNNGKAIVVGKSGMQFGVDPAKLTKAPLSDEETAKNTRRKNSYLDDANEQGDGPEAFWDDQKDDPDFTKHFGHSKSQFLQAYNEKNSYTATPKAEPAPEPTPATAPEPGTGYDDLRAAAAKKPLPPTPPAGLADRIAKRGTPTTIGPAKPVDPTDYNDPKEKARIAAFISRDLSGAASPKAAAKKLVRDLRFVSKEGFQARLDAVKSEFPEIYQAFKEDPGIAGPDAHAEIAAHTGGEPPKEFPGAAPSRIPGEGFADLRAAAAKEPEATPAVGKPAHEMTRAEFLAQAPTDKAKQYMDTSSMHRNKVQAALDGGQNVPSEVLADYPGIKKTEPQPQQGPTAREIKAKLQAETDARQAQGEQDGANVRARNNQDYQKSRQAAIDAGQDVEDGDEKQIRRTIRQNEKDKASALGTIARNGPDTDAQDFADSMDRENNRLKAKLPKGVKPAAPPTVKPSTPAPGEGFADLRAAAKEPEAPTITPHKADKTYLQLLKKSKNLVGASDDNNGIYEIDKKHLKPEILQKLRDPESKGRKYYGDAPETDSFRLAWKHDVTGDPNDDGVMIIDKRQHSIAQAKKRAERLASVGKTEKGEQAQKKQKEDDETERKVLKWLEQNPDSTHSELRRRTGHPTFDSSSPMDNPAHAAVDRLEKSGKITRSKGDLPSFSIADEQPAPAPAPSPGEGFADLRAAAAKEPEAPTITPEPSAASPRDLEKSEQRTPDEHAKGELLKNRSIFGGLKRTKAEAKEVLAKRIQQILDSPGMSKVATDFGLTPEQTYTTAKINGKWAVIPSHASDVATATYRGNPVSAEAVEKYGIILPKNYTKQGEMYVAEPSQPEEPEQPKPPEPKKKKPPTQKTKGLTDDPEKFQQGDRFKGENGEEFQVFASRQGALTAHPVVDGKPQINKSTEKKFAITDAAAAANPTHRRDFVPGFDQSQPGRDSEEIAQDRARLAKTPPPSPGEGFADLRAAAKEPEATPPAPPAPPEAPTAKGPDRRSYAERISAGESPEKIMAELDQRSDIARSQRDRPEATPAEKATAQAEIQHARNVSDDKARADVAEKMNKKAADAKSLASVEKPKITIEKSIGYSGKTGDPSYLAKISGKHNGKTFNREFQNGDEDKKAKSDAFRKKKGTYNETHEISPGELYEHAQNGTKKLLAIQPALDGGTAGQKVSFEIAELKEASKILKSFDDSETPNPNGFGANADFVKPLLAHQAKMAKKAGSYEGLTLPVVAKDLEGS</sequence>
<dbReference type="EMBL" id="LR796473">
    <property type="protein sequence ID" value="CAB4146804.1"/>
    <property type="molecule type" value="Genomic_DNA"/>
</dbReference>
<gene>
    <name evidence="4" type="ORF">UFOVP1003_15</name>
    <name evidence="5" type="ORF">UFOVP1153_31</name>
    <name evidence="2" type="ORF">UFOVP493_31</name>
    <name evidence="3" type="ORF">UFOVP829_53</name>
</gene>
<dbReference type="EMBL" id="LR796951">
    <property type="protein sequence ID" value="CAB4177584.1"/>
    <property type="molecule type" value="Genomic_DNA"/>
</dbReference>
<feature type="region of interest" description="Disordered" evidence="1">
    <location>
        <begin position="708"/>
        <end position="729"/>
    </location>
</feature>
<dbReference type="PANTHER" id="PTHR48148:SF3">
    <property type="entry name" value="KERATINOCYTE PROLINE-RICH PROTEIN"/>
    <property type="match status" value="1"/>
</dbReference>
<name>A0A6J5R1X1_9CAUD</name>
<organism evidence="5">
    <name type="scientific">uncultured Caudovirales phage</name>
    <dbReference type="NCBI Taxonomy" id="2100421"/>
    <lineage>
        <taxon>Viruses</taxon>
        <taxon>Duplodnaviria</taxon>
        <taxon>Heunggongvirae</taxon>
        <taxon>Uroviricota</taxon>
        <taxon>Caudoviricetes</taxon>
        <taxon>Peduoviridae</taxon>
        <taxon>Maltschvirus</taxon>
        <taxon>Maltschvirus maltsch</taxon>
    </lineage>
</organism>
<feature type="region of interest" description="Disordered" evidence="1">
    <location>
        <begin position="804"/>
        <end position="960"/>
    </location>
</feature>
<reference evidence="5" key="1">
    <citation type="submission" date="2020-05" db="EMBL/GenBank/DDBJ databases">
        <authorList>
            <person name="Chiriac C."/>
            <person name="Salcher M."/>
            <person name="Ghai R."/>
            <person name="Kavagutti S V."/>
        </authorList>
    </citation>
    <scope>NUCLEOTIDE SEQUENCE</scope>
</reference>
<feature type="region of interest" description="Disordered" evidence="1">
    <location>
        <begin position="45"/>
        <end position="218"/>
    </location>
</feature>
<feature type="region of interest" description="Disordered" evidence="1">
    <location>
        <begin position="1578"/>
        <end position="1612"/>
    </location>
</feature>
<feature type="region of interest" description="Disordered" evidence="1">
    <location>
        <begin position="1050"/>
        <end position="1208"/>
    </location>
</feature>
<feature type="region of interest" description="Disordered" evidence="1">
    <location>
        <begin position="323"/>
        <end position="474"/>
    </location>
</feature>
<feature type="compositionally biased region" description="Basic and acidic residues" evidence="1">
    <location>
        <begin position="1482"/>
        <end position="1505"/>
    </location>
</feature>
<evidence type="ECO:0000313" key="4">
    <source>
        <dbReference type="EMBL" id="CAB4177584.1"/>
    </source>
</evidence>
<feature type="compositionally biased region" description="Basic and acidic residues" evidence="1">
    <location>
        <begin position="1415"/>
        <end position="1426"/>
    </location>
</feature>
<feature type="compositionally biased region" description="Basic and acidic residues" evidence="1">
    <location>
        <begin position="1186"/>
        <end position="1206"/>
    </location>
</feature>
<feature type="region of interest" description="Disordered" evidence="1">
    <location>
        <begin position="1392"/>
        <end position="1548"/>
    </location>
</feature>
<protein>
    <submittedName>
        <fullName evidence="5">Uncharacterized protein</fullName>
    </submittedName>
</protein>
<feature type="compositionally biased region" description="Acidic residues" evidence="1">
    <location>
        <begin position="386"/>
        <end position="400"/>
    </location>
</feature>
<evidence type="ECO:0000256" key="1">
    <source>
        <dbReference type="SAM" id="MobiDB-lite"/>
    </source>
</evidence>
<evidence type="ECO:0000313" key="2">
    <source>
        <dbReference type="EMBL" id="CAB4146804.1"/>
    </source>
</evidence>
<feature type="compositionally biased region" description="Polar residues" evidence="1">
    <location>
        <begin position="550"/>
        <end position="564"/>
    </location>
</feature>
<feature type="compositionally biased region" description="Basic and acidic residues" evidence="1">
    <location>
        <begin position="819"/>
        <end position="831"/>
    </location>
</feature>
<dbReference type="PANTHER" id="PTHR48148">
    <property type="entry name" value="KERATINOCYTE PROLINE-RICH PROTEIN"/>
    <property type="match status" value="1"/>
</dbReference>
<feature type="region of interest" description="Disordered" evidence="1">
    <location>
        <begin position="1303"/>
        <end position="1359"/>
    </location>
</feature>
<feature type="compositionally biased region" description="Basic and acidic residues" evidence="1">
    <location>
        <begin position="1519"/>
        <end position="1543"/>
    </location>
</feature>
<feature type="compositionally biased region" description="Polar residues" evidence="1">
    <location>
        <begin position="845"/>
        <end position="855"/>
    </location>
</feature>
<feature type="region of interest" description="Disordered" evidence="1">
    <location>
        <begin position="498"/>
        <end position="634"/>
    </location>
</feature>
<feature type="compositionally biased region" description="Pro residues" evidence="1">
    <location>
        <begin position="1451"/>
        <end position="1462"/>
    </location>
</feature>
<feature type="compositionally biased region" description="Basic and acidic residues" evidence="1">
    <location>
        <begin position="54"/>
        <end position="78"/>
    </location>
</feature>
<feature type="compositionally biased region" description="Pro residues" evidence="1">
    <location>
        <begin position="571"/>
        <end position="581"/>
    </location>
</feature>
<feature type="compositionally biased region" description="Basic and acidic residues" evidence="1">
    <location>
        <begin position="153"/>
        <end position="205"/>
    </location>
</feature>
<evidence type="ECO:0000313" key="3">
    <source>
        <dbReference type="EMBL" id="CAB4164558.1"/>
    </source>
</evidence>
<dbReference type="EMBL" id="LR796764">
    <property type="protein sequence ID" value="CAB4164558.1"/>
    <property type="molecule type" value="Genomic_DNA"/>
</dbReference>
<proteinExistence type="predicted"/>
<evidence type="ECO:0000313" key="5">
    <source>
        <dbReference type="EMBL" id="CAB4187551.1"/>
    </source>
</evidence>
<feature type="compositionally biased region" description="Basic and acidic residues" evidence="1">
    <location>
        <begin position="1335"/>
        <end position="1353"/>
    </location>
</feature>